<name>A0A2M7TGA8_UNCKA</name>
<dbReference type="AlphaFoldDB" id="A0A2M7TGA8"/>
<proteinExistence type="predicted"/>
<reference evidence="2" key="1">
    <citation type="submission" date="2017-09" db="EMBL/GenBank/DDBJ databases">
        <title>Depth-based differentiation of microbial function through sediment-hosted aquifers and enrichment of novel symbionts in the deep terrestrial subsurface.</title>
        <authorList>
            <person name="Probst A.J."/>
            <person name="Ladd B."/>
            <person name="Jarett J.K."/>
            <person name="Geller-Mcgrath D.E."/>
            <person name="Sieber C.M.K."/>
            <person name="Emerson J.B."/>
            <person name="Anantharaman K."/>
            <person name="Thomas B.C."/>
            <person name="Malmstrom R."/>
            <person name="Stieglmeier M."/>
            <person name="Klingl A."/>
            <person name="Woyke T."/>
            <person name="Ryan C.M."/>
            <person name="Banfield J.F."/>
        </authorList>
    </citation>
    <scope>NUCLEOTIDE SEQUENCE [LARGE SCALE GENOMIC DNA]</scope>
</reference>
<gene>
    <name evidence="1" type="ORF">COY32_05660</name>
</gene>
<evidence type="ECO:0000313" key="1">
    <source>
        <dbReference type="EMBL" id="PIZ45069.1"/>
    </source>
</evidence>
<comment type="caution">
    <text evidence="1">The sequence shown here is derived from an EMBL/GenBank/DDBJ whole genome shotgun (WGS) entry which is preliminary data.</text>
</comment>
<protein>
    <submittedName>
        <fullName evidence="1">Uncharacterized protein</fullName>
    </submittedName>
</protein>
<dbReference type="EMBL" id="PFNL01000151">
    <property type="protein sequence ID" value="PIZ45069.1"/>
    <property type="molecule type" value="Genomic_DNA"/>
</dbReference>
<organism evidence="1 2">
    <name type="scientific">candidate division WWE3 bacterium CG_4_10_14_0_2_um_filter_41_14</name>
    <dbReference type="NCBI Taxonomy" id="1975072"/>
    <lineage>
        <taxon>Bacteria</taxon>
        <taxon>Katanobacteria</taxon>
    </lineage>
</organism>
<feature type="non-terminal residue" evidence="1">
    <location>
        <position position="1"/>
    </location>
</feature>
<sequence length="76" mass="8696">AGYRNVTGSFNNRGSNANFWSSSPSSATNAWNRNLNVSYSTVNRNTNNKYNGFTIRCLKDWFLSHFSLILRRGKWG</sequence>
<evidence type="ECO:0000313" key="2">
    <source>
        <dbReference type="Proteomes" id="UP000228920"/>
    </source>
</evidence>
<accession>A0A2M7TGA8</accession>
<dbReference type="Proteomes" id="UP000228920">
    <property type="component" value="Unassembled WGS sequence"/>
</dbReference>